<dbReference type="Proteomes" id="UP000823775">
    <property type="component" value="Unassembled WGS sequence"/>
</dbReference>
<proteinExistence type="predicted"/>
<reference evidence="2 3" key="1">
    <citation type="journal article" date="2021" name="BMC Genomics">
        <title>Datura genome reveals duplications of psychoactive alkaloid biosynthetic genes and high mutation rate following tissue culture.</title>
        <authorList>
            <person name="Rajewski A."/>
            <person name="Carter-House D."/>
            <person name="Stajich J."/>
            <person name="Litt A."/>
        </authorList>
    </citation>
    <scope>NUCLEOTIDE SEQUENCE [LARGE SCALE GENOMIC DNA]</scope>
    <source>
        <strain evidence="2">AR-01</strain>
    </source>
</reference>
<dbReference type="EMBL" id="JACEIK010004164">
    <property type="protein sequence ID" value="MCD9644481.1"/>
    <property type="molecule type" value="Genomic_DNA"/>
</dbReference>
<keyword evidence="1" id="KW-0732">Signal</keyword>
<name>A0ABS8VCJ0_DATST</name>
<gene>
    <name evidence="2" type="ORF">HAX54_032700</name>
</gene>
<sequence>MPERLSFWVSFLPLLLMVQVLSSYITCSVCPRYPENDTIAEFNASAHEIGVRISEEPKEPLEVTIVHHNQSSKINVDDIVNHS</sequence>
<keyword evidence="3" id="KW-1185">Reference proteome</keyword>
<feature type="signal peptide" evidence="1">
    <location>
        <begin position="1"/>
        <end position="22"/>
    </location>
</feature>
<accession>A0ABS8VCJ0</accession>
<evidence type="ECO:0000313" key="3">
    <source>
        <dbReference type="Proteomes" id="UP000823775"/>
    </source>
</evidence>
<feature type="chain" id="PRO_5046705742" evidence="1">
    <location>
        <begin position="23"/>
        <end position="83"/>
    </location>
</feature>
<evidence type="ECO:0000256" key="1">
    <source>
        <dbReference type="SAM" id="SignalP"/>
    </source>
</evidence>
<protein>
    <submittedName>
        <fullName evidence="2">Uncharacterized protein</fullName>
    </submittedName>
</protein>
<evidence type="ECO:0000313" key="2">
    <source>
        <dbReference type="EMBL" id="MCD9644481.1"/>
    </source>
</evidence>
<comment type="caution">
    <text evidence="2">The sequence shown here is derived from an EMBL/GenBank/DDBJ whole genome shotgun (WGS) entry which is preliminary data.</text>
</comment>
<organism evidence="2 3">
    <name type="scientific">Datura stramonium</name>
    <name type="common">Jimsonweed</name>
    <name type="synonym">Common thornapple</name>
    <dbReference type="NCBI Taxonomy" id="4076"/>
    <lineage>
        <taxon>Eukaryota</taxon>
        <taxon>Viridiplantae</taxon>
        <taxon>Streptophyta</taxon>
        <taxon>Embryophyta</taxon>
        <taxon>Tracheophyta</taxon>
        <taxon>Spermatophyta</taxon>
        <taxon>Magnoliopsida</taxon>
        <taxon>eudicotyledons</taxon>
        <taxon>Gunneridae</taxon>
        <taxon>Pentapetalae</taxon>
        <taxon>asterids</taxon>
        <taxon>lamiids</taxon>
        <taxon>Solanales</taxon>
        <taxon>Solanaceae</taxon>
        <taxon>Solanoideae</taxon>
        <taxon>Datureae</taxon>
        <taxon>Datura</taxon>
    </lineage>
</organism>